<dbReference type="PIRSF" id="PIRSF004848">
    <property type="entry name" value="YBL036c_PLPDEIII"/>
    <property type="match status" value="1"/>
</dbReference>
<comment type="cofactor">
    <cofactor evidence="3">
        <name>pyridoxal 5'-phosphate</name>
        <dbReference type="ChEBI" id="CHEBI:597326"/>
    </cofactor>
</comment>
<dbReference type="Gene3D" id="3.20.20.10">
    <property type="entry name" value="Alanine racemase"/>
    <property type="match status" value="1"/>
</dbReference>
<dbReference type="InterPro" id="IPR011078">
    <property type="entry name" value="PyrdxlP_homeostasis"/>
</dbReference>
<evidence type="ECO:0000256" key="1">
    <source>
        <dbReference type="ARBA" id="ARBA00022898"/>
    </source>
</evidence>
<feature type="modified residue" description="N6-(pyridoxal phosphate)lysine" evidence="2 3">
    <location>
        <position position="44"/>
    </location>
</feature>
<dbReference type="PANTHER" id="PTHR10146">
    <property type="entry name" value="PROLINE SYNTHETASE CO-TRANSCRIBED BACTERIAL HOMOLOG PROTEIN"/>
    <property type="match status" value="1"/>
</dbReference>
<sequence length="252" mass="28571">MLKIMSEFDIKQGLRVVLSKLEEASQRRKPELQCIKPTLVAVSKTKPASCIIEAYEEGQRHFGENYVNELVEKANNPDILEKCKDIKWHFIGHLQSNKINKVLALKNIHMIETVDSQKLATNLNKSWPNFGPPDSKLKIFVQVNTSGEQEKNGIEPKEVGNLVKFILSDCKNLQLHGLMTIGKYGYNPEDGPNPDFLKLKSCRDDVCSNLELDWKSVNLSMGMSDDFEQAIELGSTYVRVGSKIFGYRPKKN</sequence>
<evidence type="ECO:0000313" key="7">
    <source>
        <dbReference type="Proteomes" id="UP001154078"/>
    </source>
</evidence>
<keyword evidence="1 2" id="KW-0663">Pyridoxal phosphate</keyword>
<evidence type="ECO:0000256" key="3">
    <source>
        <dbReference type="PIRSR" id="PIRSR004848-1"/>
    </source>
</evidence>
<dbReference type="EMBL" id="OV121135">
    <property type="protein sequence ID" value="CAH0556114.1"/>
    <property type="molecule type" value="Genomic_DNA"/>
</dbReference>
<gene>
    <name evidence="6" type="ORF">MELIAE_LOCUS7304</name>
</gene>
<protein>
    <recommendedName>
        <fullName evidence="2">Pyridoxal phosphate homeostasis protein</fullName>
        <shortName evidence="2">PLP homeostasis protein</shortName>
    </recommendedName>
</protein>
<dbReference type="InterPro" id="IPR029066">
    <property type="entry name" value="PLP-binding_barrel"/>
</dbReference>
<dbReference type="InterPro" id="IPR001608">
    <property type="entry name" value="Ala_racemase_N"/>
</dbReference>
<comment type="function">
    <text evidence="2">Pyridoxal 5'-phosphate (PLP)-binding protein, which may be involved in intracellular homeostatic regulation of pyridoxal 5'-phosphate (PLP), the active form of vitamin B6.</text>
</comment>
<keyword evidence="7" id="KW-1185">Reference proteome</keyword>
<comment type="similarity">
    <text evidence="2 4">Belongs to the pyridoxal phosphate-binding protein YggS/PROSC family.</text>
</comment>
<evidence type="ECO:0000256" key="2">
    <source>
        <dbReference type="HAMAP-Rule" id="MF_03225"/>
    </source>
</evidence>
<dbReference type="SUPFAM" id="SSF51419">
    <property type="entry name" value="PLP-binding barrel"/>
    <property type="match status" value="1"/>
</dbReference>
<dbReference type="Proteomes" id="UP001154078">
    <property type="component" value="Chromosome 4"/>
</dbReference>
<dbReference type="GO" id="GO:0030170">
    <property type="term" value="F:pyridoxal phosphate binding"/>
    <property type="evidence" value="ECO:0007669"/>
    <property type="project" value="UniProtKB-UniRule"/>
</dbReference>
<name>A0A9P0B2V7_BRAAE</name>
<dbReference type="Pfam" id="PF01168">
    <property type="entry name" value="Ala_racemase_N"/>
    <property type="match status" value="1"/>
</dbReference>
<dbReference type="AlphaFoldDB" id="A0A9P0B2V7"/>
<proteinExistence type="inferred from homology"/>
<feature type="domain" description="Alanine racemase N-terminal" evidence="5">
    <location>
        <begin position="38"/>
        <end position="249"/>
    </location>
</feature>
<dbReference type="CDD" id="cd06822">
    <property type="entry name" value="PLPDE_III_YBL036c_euk"/>
    <property type="match status" value="1"/>
</dbReference>
<dbReference type="OrthoDB" id="10264196at2759"/>
<dbReference type="PROSITE" id="PS01211">
    <property type="entry name" value="UPF0001"/>
    <property type="match status" value="1"/>
</dbReference>
<dbReference type="FunFam" id="3.20.20.10:FF:000007">
    <property type="entry name" value="Pyridoxal phosphate homeostasis protein"/>
    <property type="match status" value="1"/>
</dbReference>
<evidence type="ECO:0000313" key="6">
    <source>
        <dbReference type="EMBL" id="CAH0556114.1"/>
    </source>
</evidence>
<reference evidence="6" key="1">
    <citation type="submission" date="2021-12" db="EMBL/GenBank/DDBJ databases">
        <authorList>
            <person name="King R."/>
        </authorList>
    </citation>
    <scope>NUCLEOTIDE SEQUENCE</scope>
</reference>
<dbReference type="HAMAP" id="MF_02087">
    <property type="entry name" value="PLP_homeostasis"/>
    <property type="match status" value="1"/>
</dbReference>
<accession>A0A9P0B2V7</accession>
<evidence type="ECO:0000259" key="5">
    <source>
        <dbReference type="Pfam" id="PF01168"/>
    </source>
</evidence>
<dbReference type="PANTHER" id="PTHR10146:SF14">
    <property type="entry name" value="PYRIDOXAL PHOSPHATE HOMEOSTASIS PROTEIN"/>
    <property type="match status" value="1"/>
</dbReference>
<dbReference type="NCBIfam" id="TIGR00044">
    <property type="entry name" value="YggS family pyridoxal phosphate-dependent enzyme"/>
    <property type="match status" value="1"/>
</dbReference>
<organism evidence="6 7">
    <name type="scientific">Brassicogethes aeneus</name>
    <name type="common">Rape pollen beetle</name>
    <name type="synonym">Meligethes aeneus</name>
    <dbReference type="NCBI Taxonomy" id="1431903"/>
    <lineage>
        <taxon>Eukaryota</taxon>
        <taxon>Metazoa</taxon>
        <taxon>Ecdysozoa</taxon>
        <taxon>Arthropoda</taxon>
        <taxon>Hexapoda</taxon>
        <taxon>Insecta</taxon>
        <taxon>Pterygota</taxon>
        <taxon>Neoptera</taxon>
        <taxon>Endopterygota</taxon>
        <taxon>Coleoptera</taxon>
        <taxon>Polyphaga</taxon>
        <taxon>Cucujiformia</taxon>
        <taxon>Nitidulidae</taxon>
        <taxon>Meligethinae</taxon>
        <taxon>Brassicogethes</taxon>
    </lineage>
</organism>
<evidence type="ECO:0000256" key="4">
    <source>
        <dbReference type="RuleBase" id="RU004514"/>
    </source>
</evidence>